<dbReference type="InterPro" id="IPR010650">
    <property type="entry name" value="PrkA_C"/>
</dbReference>
<sequence>MSDLAGRLNEYRKTASALNWEGSFEEYLEMVRANPRIARLAHARLNDMIMEAGVEEGPDGVRYRFFEGKLFGIDRQLREIMDYFRGAAAGLDVRKRVLLLIGPPGTGKSSLLIHLKRGLEAYTRTDAGALYAIKDCPMHEEPLHLIPHELREEARRELGVVIEGDLCPVCQMRWREAEGDLSQFRVQRIVFSERDRIGIGTFTPGDPKDLDTSLLVGGLDFAKITQYGSESDPRAFRFDGEFNVANRGLMEEQEWLKQPKDFMALLLTLAQEQNIKTGRYALIYADEVVIAHSNLYEYERFIANPENDAMKNRVYMVTVPYALRVQDEERIYRSMLSQGELGGIHIAPYTLEMGALAAVLTRLEEPRDKGLTLMDKVKLYNGDRIKDFTDHQVEELHRQHPNEGLSGISPRDTMNVLTYAMGQSPVPCVNPIDLIRGFRYFAQEGKFLGYHSPEAKKRLLDLAGMVREEYDRIVKKVVMTAFVHAFEESAQSLFTHYLDHAEASVQRQRVLDPVTGEPVDPDEGFMRSIEEQIGVSGVAAKAFREEILVRVGAMTRRGEVFHWDSHPRLKEAIEKKLFGDVRQLVQTTTTNRTPDPEKQKRLSEVQEVLMGQGFCPHCANAILDYAGSLLQRE</sequence>
<dbReference type="Gene3D" id="3.40.50.300">
    <property type="entry name" value="P-loop containing nucleotide triphosphate hydrolases"/>
    <property type="match status" value="1"/>
</dbReference>
<dbReference type="InterPro" id="IPR013153">
    <property type="entry name" value="Prk_AAA"/>
</dbReference>
<organism evidence="2 3">
    <name type="scientific">Candidatus Hydrogenisulfobacillus filiaventi</name>
    <dbReference type="NCBI Taxonomy" id="2707344"/>
    <lineage>
        <taxon>Bacteria</taxon>
        <taxon>Bacillati</taxon>
        <taxon>Bacillota</taxon>
        <taxon>Clostridia</taxon>
        <taxon>Eubacteriales</taxon>
        <taxon>Clostridiales Family XVII. Incertae Sedis</taxon>
        <taxon>Candidatus Hydrogenisulfobacillus</taxon>
    </lineage>
</organism>
<dbReference type="AlphaFoldDB" id="A0A6F8ZGB7"/>
<name>A0A6F8ZGB7_9FIRM</name>
<evidence type="ECO:0000313" key="2">
    <source>
        <dbReference type="EMBL" id="CAB1129035.1"/>
    </source>
</evidence>
<feature type="domain" description="PrkA AAA" evidence="1">
    <location>
        <begin position="22"/>
        <end position="370"/>
    </location>
</feature>
<dbReference type="Pfam" id="PF06798">
    <property type="entry name" value="PrkA"/>
    <property type="match status" value="1"/>
</dbReference>
<keyword evidence="3" id="KW-1185">Reference proteome</keyword>
<protein>
    <submittedName>
        <fullName evidence="2">Serine protein kinase (Involved in sporulation)</fullName>
    </submittedName>
</protein>
<dbReference type="KEGG" id="hfv:R50_1534"/>
<gene>
    <name evidence="2" type="primary">prkA</name>
    <name evidence="2" type="ORF">R50_1534</name>
</gene>
<dbReference type="Pfam" id="PF08298">
    <property type="entry name" value="AAA_PrkA"/>
    <property type="match status" value="1"/>
</dbReference>
<keyword evidence="2" id="KW-0418">Kinase</keyword>
<evidence type="ECO:0000313" key="3">
    <source>
        <dbReference type="Proteomes" id="UP000503399"/>
    </source>
</evidence>
<dbReference type="SMART" id="SM00763">
    <property type="entry name" value="AAA_PrkA"/>
    <property type="match status" value="1"/>
</dbReference>
<dbReference type="GO" id="GO:0004672">
    <property type="term" value="F:protein kinase activity"/>
    <property type="evidence" value="ECO:0007669"/>
    <property type="project" value="TreeGrafter"/>
</dbReference>
<keyword evidence="2" id="KW-0808">Transferase</keyword>
<dbReference type="SUPFAM" id="SSF52540">
    <property type="entry name" value="P-loop containing nucleoside triphosphate hydrolases"/>
    <property type="match status" value="1"/>
</dbReference>
<accession>A0A6F8ZGB7</accession>
<dbReference type="InterPro" id="IPR027417">
    <property type="entry name" value="P-loop_NTPase"/>
</dbReference>
<dbReference type="SUPFAM" id="SSF53795">
    <property type="entry name" value="PEP carboxykinase-like"/>
    <property type="match status" value="1"/>
</dbReference>
<dbReference type="EMBL" id="LR778114">
    <property type="protein sequence ID" value="CAB1129035.1"/>
    <property type="molecule type" value="Genomic_DNA"/>
</dbReference>
<dbReference type="Proteomes" id="UP000503399">
    <property type="component" value="Chromosome"/>
</dbReference>
<reference evidence="2 3" key="1">
    <citation type="submission" date="2020-02" db="EMBL/GenBank/DDBJ databases">
        <authorList>
            <person name="Hogendoorn C."/>
        </authorList>
    </citation>
    <scope>NUCLEOTIDE SEQUENCE [LARGE SCALE GENOMIC DNA]</scope>
    <source>
        <strain evidence="2">R501</strain>
    </source>
</reference>
<dbReference type="PANTHER" id="PTHR30267:SF2">
    <property type="entry name" value="PROTEIN PRKA"/>
    <property type="match status" value="1"/>
</dbReference>
<proteinExistence type="predicted"/>
<dbReference type="PANTHER" id="PTHR30267">
    <property type="entry name" value="PROTEIN KINASE PRKA"/>
    <property type="match status" value="1"/>
</dbReference>
<evidence type="ECO:0000259" key="1">
    <source>
        <dbReference type="SMART" id="SM00763"/>
    </source>
</evidence>